<keyword evidence="3" id="KW-1185">Reference proteome</keyword>
<sequence length="331" mass="36694">MGHSFRGLQGAIKAWVLAIVLLATSTTGWAKCRDLVNVKSLASIGFQMMDNPSETYSIGSAQRIEQFYSQLERRKLRLMLDAQYKAIHFPEIMTYFAKLGELSKIIRLYGSREMRRYIHREKLVAQSQAVKQILNRACAETAKPAASSKEDLTSPSQLIAKSYAKKARPPEINTGPALLASSWPPMFLALLTFATLAIAGLATLLSRKEIRHKQSNDNGIEAILSAGDMRISGHIHGIDPASCTFAINPMQRAAAEEMLEQPKDLKLELSSVTFPVTYDDHSFEIPAGVGLSFRTPVIADQIDTLCAEARSRPIRTKKWRGLGQPRHSIQA</sequence>
<dbReference type="Proteomes" id="UP000243978">
    <property type="component" value="Unassembled WGS sequence"/>
</dbReference>
<evidence type="ECO:0000313" key="2">
    <source>
        <dbReference type="EMBL" id="PTX56242.1"/>
    </source>
</evidence>
<organism evidence="2 3">
    <name type="scientific">Litoreibacter ponti</name>
    <dbReference type="NCBI Taxonomy" id="1510457"/>
    <lineage>
        <taxon>Bacteria</taxon>
        <taxon>Pseudomonadati</taxon>
        <taxon>Pseudomonadota</taxon>
        <taxon>Alphaproteobacteria</taxon>
        <taxon>Rhodobacterales</taxon>
        <taxon>Roseobacteraceae</taxon>
        <taxon>Litoreibacter</taxon>
    </lineage>
</organism>
<reference evidence="2 3" key="1">
    <citation type="submission" date="2018-04" db="EMBL/GenBank/DDBJ databases">
        <title>Genomic Encyclopedia of Archaeal and Bacterial Type Strains, Phase II (KMG-II): from individual species to whole genera.</title>
        <authorList>
            <person name="Goeker M."/>
        </authorList>
    </citation>
    <scope>NUCLEOTIDE SEQUENCE [LARGE SCALE GENOMIC DNA]</scope>
    <source>
        <strain evidence="2 3">DSM 100977</strain>
    </source>
</reference>
<keyword evidence="1" id="KW-1133">Transmembrane helix</keyword>
<comment type="caution">
    <text evidence="2">The sequence shown here is derived from an EMBL/GenBank/DDBJ whole genome shotgun (WGS) entry which is preliminary data.</text>
</comment>
<protein>
    <submittedName>
        <fullName evidence="2">Uncharacterized protein</fullName>
    </submittedName>
</protein>
<name>A0A2T6BJM8_9RHOB</name>
<evidence type="ECO:0000313" key="3">
    <source>
        <dbReference type="Proteomes" id="UP000243978"/>
    </source>
</evidence>
<evidence type="ECO:0000256" key="1">
    <source>
        <dbReference type="SAM" id="Phobius"/>
    </source>
</evidence>
<proteinExistence type="predicted"/>
<keyword evidence="1" id="KW-0812">Transmembrane</keyword>
<keyword evidence="1" id="KW-0472">Membrane</keyword>
<gene>
    <name evidence="2" type="ORF">C8N43_0895</name>
</gene>
<dbReference type="AlphaFoldDB" id="A0A2T6BJM8"/>
<dbReference type="EMBL" id="QBKS01000001">
    <property type="protein sequence ID" value="PTX56242.1"/>
    <property type="molecule type" value="Genomic_DNA"/>
</dbReference>
<accession>A0A2T6BJM8</accession>
<feature type="transmembrane region" description="Helical" evidence="1">
    <location>
        <begin position="186"/>
        <end position="205"/>
    </location>
</feature>